<dbReference type="SFLD" id="SFLDS00003">
    <property type="entry name" value="Haloacid_Dehalogenase"/>
    <property type="match status" value="1"/>
</dbReference>
<dbReference type="PANTHER" id="PTHR43344">
    <property type="entry name" value="PHOSPHOSERINE PHOSPHATASE"/>
    <property type="match status" value="1"/>
</dbReference>
<reference evidence="15 16" key="1">
    <citation type="submission" date="2017-08" db="EMBL/GenBank/DDBJ databases">
        <title>Infants hospitalized years apart are colonized by the same room-sourced microbial strains.</title>
        <authorList>
            <person name="Brooks B."/>
            <person name="Olm M.R."/>
            <person name="Firek B.A."/>
            <person name="Baker R."/>
            <person name="Thomas B.C."/>
            <person name="Morowitz M.J."/>
            <person name="Banfield J.F."/>
        </authorList>
    </citation>
    <scope>NUCLEOTIDE SEQUENCE [LARGE SCALE GENOMIC DNA]</scope>
    <source>
        <strain evidence="15">S2_006_000_R2_64</strain>
    </source>
</reference>
<dbReference type="NCBIfam" id="TIGR01488">
    <property type="entry name" value="HAD-SF-IB"/>
    <property type="match status" value="1"/>
</dbReference>
<evidence type="ECO:0000256" key="5">
    <source>
        <dbReference type="ARBA" id="ARBA00015196"/>
    </source>
</evidence>
<keyword evidence="6" id="KW-0028">Amino-acid biosynthesis</keyword>
<dbReference type="EMBL" id="QFOT01000004">
    <property type="protein sequence ID" value="PZP57284.1"/>
    <property type="molecule type" value="Genomic_DNA"/>
</dbReference>
<evidence type="ECO:0000256" key="8">
    <source>
        <dbReference type="ARBA" id="ARBA00022801"/>
    </source>
</evidence>
<evidence type="ECO:0000256" key="13">
    <source>
        <dbReference type="ARBA" id="ARBA00048523"/>
    </source>
</evidence>
<dbReference type="EC" id="3.1.3.3" evidence="4"/>
<evidence type="ECO:0000256" key="10">
    <source>
        <dbReference type="ARBA" id="ARBA00023299"/>
    </source>
</evidence>
<evidence type="ECO:0000256" key="11">
    <source>
        <dbReference type="ARBA" id="ARBA00031693"/>
    </source>
</evidence>
<proteinExistence type="inferred from homology"/>
<comment type="pathway">
    <text evidence="2">Amino-acid biosynthesis; L-serine biosynthesis; L-serine from 3-phospho-D-glycerate: step 3/3.</text>
</comment>
<dbReference type="GO" id="GO:0006564">
    <property type="term" value="P:L-serine biosynthetic process"/>
    <property type="evidence" value="ECO:0007669"/>
    <property type="project" value="UniProtKB-KW"/>
</dbReference>
<keyword evidence="7" id="KW-0479">Metal-binding</keyword>
<evidence type="ECO:0000256" key="4">
    <source>
        <dbReference type="ARBA" id="ARBA00012640"/>
    </source>
</evidence>
<dbReference type="Gene3D" id="3.40.50.1000">
    <property type="entry name" value="HAD superfamily/HAD-like"/>
    <property type="match status" value="1"/>
</dbReference>
<dbReference type="SFLD" id="SFLDG01137">
    <property type="entry name" value="C1.6.1:_Phosphoserine_Phosphat"/>
    <property type="match status" value="1"/>
</dbReference>
<keyword evidence="9" id="KW-0460">Magnesium</keyword>
<evidence type="ECO:0000256" key="6">
    <source>
        <dbReference type="ARBA" id="ARBA00022605"/>
    </source>
</evidence>
<dbReference type="InterPro" id="IPR004469">
    <property type="entry name" value="PSP"/>
</dbReference>
<dbReference type="InterPro" id="IPR023214">
    <property type="entry name" value="HAD_sf"/>
</dbReference>
<organism evidence="15 16">
    <name type="scientific">Micavibrio aeruginosavorus</name>
    <dbReference type="NCBI Taxonomy" id="349221"/>
    <lineage>
        <taxon>Bacteria</taxon>
        <taxon>Pseudomonadati</taxon>
        <taxon>Bdellovibrionota</taxon>
        <taxon>Bdellovibrionia</taxon>
        <taxon>Bdellovibrionales</taxon>
        <taxon>Pseudobdellovibrionaceae</taxon>
        <taxon>Micavibrio</taxon>
    </lineage>
</organism>
<dbReference type="NCBIfam" id="TIGR00338">
    <property type="entry name" value="serB"/>
    <property type="match status" value="1"/>
</dbReference>
<keyword evidence="10" id="KW-0718">Serine biosynthesis</keyword>
<evidence type="ECO:0000256" key="9">
    <source>
        <dbReference type="ARBA" id="ARBA00022842"/>
    </source>
</evidence>
<dbReference type="InterPro" id="IPR050582">
    <property type="entry name" value="HAD-like_SerB"/>
</dbReference>
<evidence type="ECO:0000256" key="1">
    <source>
        <dbReference type="ARBA" id="ARBA00001946"/>
    </source>
</evidence>
<sequence>MSFFLVFVASDIRPSHLAQIEGLLDDCHIRFSTKPKCLNPQRAYEIRVEDKPLPDQWEKLKELLAPDRIDVFVTSSENRRKKMMIADMDATIVTTETLDELAEHAGLKDKISAITKRAMAGELDFEAALNERVGMLKDLSNDVLHKTLEETQLSEGADILVKTMSYYGATCVLVSGGFTFFTKVIADRAGFHFNHGNVLHIENDALTGKVTPPILGKEAKLQYLNEYAAKKGISASDVFAIGDGANDLPMLEAAGLGVGYYPKPLVLERLDNNILYSDLTAALYIQGYTAEEINKALNSLAPQKVH</sequence>
<dbReference type="UniPathway" id="UPA00135">
    <property type="reaction ID" value="UER00198"/>
</dbReference>
<gene>
    <name evidence="15" type="primary">serB</name>
    <name evidence="15" type="ORF">DI586_00985</name>
</gene>
<comment type="caution">
    <text evidence="15">The sequence shown here is derived from an EMBL/GenBank/DDBJ whole genome shotgun (WGS) entry which is preliminary data.</text>
</comment>
<dbReference type="AlphaFoldDB" id="A0A2W5FS69"/>
<evidence type="ECO:0000313" key="16">
    <source>
        <dbReference type="Proteomes" id="UP000249739"/>
    </source>
</evidence>
<comment type="similarity">
    <text evidence="3">Belongs to the HAD-like hydrolase superfamily. SerB family.</text>
</comment>
<dbReference type="SUPFAM" id="SSF56784">
    <property type="entry name" value="HAD-like"/>
    <property type="match status" value="1"/>
</dbReference>
<feature type="active site" description="Nucleophile" evidence="14">
    <location>
        <position position="87"/>
    </location>
</feature>
<dbReference type="Proteomes" id="UP000249739">
    <property type="component" value="Unassembled WGS sequence"/>
</dbReference>
<dbReference type="SFLD" id="SFLDF00029">
    <property type="entry name" value="phosphoserine_phosphatase"/>
    <property type="match status" value="1"/>
</dbReference>
<dbReference type="GO" id="GO:0000287">
    <property type="term" value="F:magnesium ion binding"/>
    <property type="evidence" value="ECO:0007669"/>
    <property type="project" value="TreeGrafter"/>
</dbReference>
<dbReference type="GO" id="GO:0005737">
    <property type="term" value="C:cytoplasm"/>
    <property type="evidence" value="ECO:0007669"/>
    <property type="project" value="TreeGrafter"/>
</dbReference>
<evidence type="ECO:0000256" key="2">
    <source>
        <dbReference type="ARBA" id="ARBA00005135"/>
    </source>
</evidence>
<evidence type="ECO:0000256" key="3">
    <source>
        <dbReference type="ARBA" id="ARBA00009184"/>
    </source>
</evidence>
<dbReference type="GO" id="GO:0036424">
    <property type="term" value="F:L-phosphoserine phosphatase activity"/>
    <property type="evidence" value="ECO:0007669"/>
    <property type="project" value="InterPro"/>
</dbReference>
<feature type="active site" description="Proton donor" evidence="14">
    <location>
        <position position="89"/>
    </location>
</feature>
<comment type="catalytic activity">
    <reaction evidence="12">
        <text>O-phospho-L-serine + H2O = L-serine + phosphate</text>
        <dbReference type="Rhea" id="RHEA:21208"/>
        <dbReference type="ChEBI" id="CHEBI:15377"/>
        <dbReference type="ChEBI" id="CHEBI:33384"/>
        <dbReference type="ChEBI" id="CHEBI:43474"/>
        <dbReference type="ChEBI" id="CHEBI:57524"/>
        <dbReference type="EC" id="3.1.3.3"/>
    </reaction>
</comment>
<evidence type="ECO:0000256" key="7">
    <source>
        <dbReference type="ARBA" id="ARBA00022723"/>
    </source>
</evidence>
<dbReference type="SFLD" id="SFLDG01136">
    <property type="entry name" value="C1.6:_Phosphoserine_Phosphatas"/>
    <property type="match status" value="1"/>
</dbReference>
<dbReference type="Pfam" id="PF12710">
    <property type="entry name" value="HAD"/>
    <property type="match status" value="1"/>
</dbReference>
<evidence type="ECO:0000313" key="15">
    <source>
        <dbReference type="EMBL" id="PZP57284.1"/>
    </source>
</evidence>
<dbReference type="InterPro" id="IPR036412">
    <property type="entry name" value="HAD-like_sf"/>
</dbReference>
<comment type="cofactor">
    <cofactor evidence="1">
        <name>Mg(2+)</name>
        <dbReference type="ChEBI" id="CHEBI:18420"/>
    </cofactor>
</comment>
<dbReference type="PANTHER" id="PTHR43344:SF2">
    <property type="entry name" value="PHOSPHOSERINE PHOSPHATASE"/>
    <property type="match status" value="1"/>
</dbReference>
<evidence type="ECO:0000256" key="14">
    <source>
        <dbReference type="PIRSR" id="PIRSR604469-1"/>
    </source>
</evidence>
<accession>A0A2W5FS69</accession>
<name>A0A2W5FS69_9BACT</name>
<keyword evidence="8" id="KW-0378">Hydrolase</keyword>
<evidence type="ECO:0000256" key="12">
    <source>
        <dbReference type="ARBA" id="ARBA00048138"/>
    </source>
</evidence>
<comment type="catalytic activity">
    <reaction evidence="13">
        <text>O-phospho-D-serine + H2O = D-serine + phosphate</text>
        <dbReference type="Rhea" id="RHEA:24873"/>
        <dbReference type="ChEBI" id="CHEBI:15377"/>
        <dbReference type="ChEBI" id="CHEBI:35247"/>
        <dbReference type="ChEBI" id="CHEBI:43474"/>
        <dbReference type="ChEBI" id="CHEBI:58680"/>
        <dbReference type="EC" id="3.1.3.3"/>
    </reaction>
</comment>
<protein>
    <recommendedName>
        <fullName evidence="5">Phosphoserine phosphatase</fullName>
        <ecNumber evidence="4">3.1.3.3</ecNumber>
    </recommendedName>
    <alternativeName>
        <fullName evidence="11">O-phosphoserine phosphohydrolase</fullName>
    </alternativeName>
</protein>